<accession>A0A6G4XJV1</accession>
<comment type="caution">
    <text evidence="1">The sequence shown here is derived from an EMBL/GenBank/DDBJ whole genome shotgun (WGS) entry which is preliminary data.</text>
</comment>
<evidence type="ECO:0000313" key="2">
    <source>
        <dbReference type="Proteomes" id="UP000481109"/>
    </source>
</evidence>
<dbReference type="Pfam" id="PF08055">
    <property type="entry name" value="Trp_leader1"/>
    <property type="match status" value="1"/>
</dbReference>
<dbReference type="InterPro" id="IPR012638">
    <property type="entry name" value="Trp_leader1"/>
</dbReference>
<name>A0A6G4XJV1_9ACTN</name>
<dbReference type="EMBL" id="JAAKZW010000078">
    <property type="protein sequence ID" value="NGO77839.1"/>
    <property type="molecule type" value="Genomic_DNA"/>
</dbReference>
<reference evidence="1 2" key="1">
    <citation type="submission" date="2020-02" db="EMBL/GenBank/DDBJ databases">
        <title>Whole-genome analyses of novel actinobacteria.</title>
        <authorList>
            <person name="Sahin N."/>
            <person name="Tokatli A."/>
        </authorList>
    </citation>
    <scope>NUCLEOTIDE SEQUENCE [LARGE SCALE GENOMIC DNA]</scope>
    <source>
        <strain evidence="1 2">YC504</strain>
    </source>
</reference>
<sequence>MRRTSQGRTARRGTCARVSPMFAHSTQNWWWTAHPAAH</sequence>
<organism evidence="1 2">
    <name type="scientific">Streptomyces mesophilus</name>
    <dbReference type="NCBI Taxonomy" id="1775132"/>
    <lineage>
        <taxon>Bacteria</taxon>
        <taxon>Bacillati</taxon>
        <taxon>Actinomycetota</taxon>
        <taxon>Actinomycetes</taxon>
        <taxon>Kitasatosporales</taxon>
        <taxon>Streptomycetaceae</taxon>
        <taxon>Streptomyces</taxon>
    </lineage>
</organism>
<protein>
    <submittedName>
        <fullName evidence="1">Trp operon leader peptide</fullName>
    </submittedName>
</protein>
<keyword evidence="2" id="KW-1185">Reference proteome</keyword>
<dbReference type="AlphaFoldDB" id="A0A6G4XJV1"/>
<dbReference type="Proteomes" id="UP000481109">
    <property type="component" value="Unassembled WGS sequence"/>
</dbReference>
<evidence type="ECO:0000313" key="1">
    <source>
        <dbReference type="EMBL" id="NGO77839.1"/>
    </source>
</evidence>
<gene>
    <name evidence="1" type="ORF">G6045_19560</name>
</gene>
<proteinExistence type="predicted"/>